<sequence length="76" mass="8128">MGSVESAEEAHCENNGVPPRKLFGRMLKMWTKASSIKLGATVTHPEDAVHCSTAVECSVACGAQGNVLKNIFLKKI</sequence>
<keyword evidence="2" id="KW-1185">Reference proteome</keyword>
<accession>A0A183D4Q5</accession>
<reference evidence="1 2" key="2">
    <citation type="submission" date="2018-11" db="EMBL/GenBank/DDBJ databases">
        <authorList>
            <consortium name="Pathogen Informatics"/>
        </authorList>
    </citation>
    <scope>NUCLEOTIDE SEQUENCE [LARGE SCALE GENOMIC DNA]</scope>
</reference>
<evidence type="ECO:0000313" key="2">
    <source>
        <dbReference type="Proteomes" id="UP000271098"/>
    </source>
</evidence>
<reference evidence="3" key="1">
    <citation type="submission" date="2016-06" db="UniProtKB">
        <authorList>
            <consortium name="WormBaseParasite"/>
        </authorList>
    </citation>
    <scope>IDENTIFICATION</scope>
</reference>
<dbReference type="Proteomes" id="UP000271098">
    <property type="component" value="Unassembled WGS sequence"/>
</dbReference>
<evidence type="ECO:0000313" key="1">
    <source>
        <dbReference type="EMBL" id="VDK40589.1"/>
    </source>
</evidence>
<protein>
    <submittedName>
        <fullName evidence="1 3">Uncharacterized protein</fullName>
    </submittedName>
</protein>
<name>A0A183D4Q5_9BILA</name>
<gene>
    <name evidence="1" type="ORF">GPUH_LOCUS3696</name>
</gene>
<dbReference type="WBParaSite" id="GPUH_0000370301-mRNA-1">
    <property type="protein sequence ID" value="GPUH_0000370301-mRNA-1"/>
    <property type="gene ID" value="GPUH_0000370301"/>
</dbReference>
<dbReference type="EMBL" id="UYRT01006463">
    <property type="protein sequence ID" value="VDK40589.1"/>
    <property type="molecule type" value="Genomic_DNA"/>
</dbReference>
<proteinExistence type="predicted"/>
<organism evidence="3">
    <name type="scientific">Gongylonema pulchrum</name>
    <dbReference type="NCBI Taxonomy" id="637853"/>
    <lineage>
        <taxon>Eukaryota</taxon>
        <taxon>Metazoa</taxon>
        <taxon>Ecdysozoa</taxon>
        <taxon>Nematoda</taxon>
        <taxon>Chromadorea</taxon>
        <taxon>Rhabditida</taxon>
        <taxon>Spirurina</taxon>
        <taxon>Spiruromorpha</taxon>
        <taxon>Spiruroidea</taxon>
        <taxon>Gongylonematidae</taxon>
        <taxon>Gongylonema</taxon>
    </lineage>
</organism>
<evidence type="ECO:0000313" key="3">
    <source>
        <dbReference type="WBParaSite" id="GPUH_0000370301-mRNA-1"/>
    </source>
</evidence>
<dbReference type="AlphaFoldDB" id="A0A183D4Q5"/>